<keyword evidence="1" id="KW-0175">Coiled coil</keyword>
<comment type="caution">
    <text evidence="5">The sequence shown here is derived from an EMBL/GenBank/DDBJ whole genome shotgun (WGS) entry which is preliminary data.</text>
</comment>
<name>A0A4Y4DKI5_GLUUR</name>
<dbReference type="RefSeq" id="WP_141361888.1">
    <property type="nucleotide sequence ID" value="NZ_BAAAJL010000003.1"/>
</dbReference>
<evidence type="ECO:0000256" key="1">
    <source>
        <dbReference type="ARBA" id="ARBA00023054"/>
    </source>
</evidence>
<dbReference type="EMBL" id="BJNY01000002">
    <property type="protein sequence ID" value="GED05137.1"/>
    <property type="molecule type" value="Genomic_DNA"/>
</dbReference>
<keyword evidence="2 3" id="KW-0238">DNA-binding</keyword>
<dbReference type="PROSITE" id="PS50977">
    <property type="entry name" value="HTH_TETR_2"/>
    <property type="match status" value="1"/>
</dbReference>
<evidence type="ECO:0000313" key="5">
    <source>
        <dbReference type="EMBL" id="GED05137.1"/>
    </source>
</evidence>
<evidence type="ECO:0000256" key="2">
    <source>
        <dbReference type="ARBA" id="ARBA00023125"/>
    </source>
</evidence>
<dbReference type="InterPro" id="IPR036271">
    <property type="entry name" value="Tet_transcr_reg_TetR-rel_C_sf"/>
</dbReference>
<dbReference type="Pfam" id="PF00440">
    <property type="entry name" value="TetR_N"/>
    <property type="match status" value="1"/>
</dbReference>
<dbReference type="InterPro" id="IPR001647">
    <property type="entry name" value="HTH_TetR"/>
</dbReference>
<feature type="domain" description="HTH tetR-type" evidence="4">
    <location>
        <begin position="1"/>
        <end position="60"/>
    </location>
</feature>
<dbReference type="SUPFAM" id="SSF48498">
    <property type="entry name" value="Tetracyclin repressor-like, C-terminal domain"/>
    <property type="match status" value="1"/>
</dbReference>
<dbReference type="InterPro" id="IPR041490">
    <property type="entry name" value="KstR2_TetR_C"/>
</dbReference>
<feature type="DNA-binding region" description="H-T-H motif" evidence="3">
    <location>
        <begin position="23"/>
        <end position="42"/>
    </location>
</feature>
<sequence length="206" mass="22012">MELGQVQQAAVACFARQGYAATGIRELGAAVGLNSATLYHYVGGKQELLLGIIRDCLQAMLDGAGQAIAGAQDPQRRLAALVAFHVSFTAINPLTAQVATGEMRALSDPSEMQQLRDHYEALFAQALADGERAGVFTAPDPGLARLAIMEMGTGVGRWYHSDGRLPLAQVQLHFIAMAMRILGADEHPLAEHELPTAHRVASEGER</sequence>
<organism evidence="5 6">
    <name type="scientific">Glutamicibacter uratoxydans</name>
    <name type="common">Arthrobacter uratoxydans</name>
    <dbReference type="NCBI Taxonomy" id="43667"/>
    <lineage>
        <taxon>Bacteria</taxon>
        <taxon>Bacillati</taxon>
        <taxon>Actinomycetota</taxon>
        <taxon>Actinomycetes</taxon>
        <taxon>Micrococcales</taxon>
        <taxon>Micrococcaceae</taxon>
        <taxon>Glutamicibacter</taxon>
    </lineage>
</organism>
<dbReference type="OrthoDB" id="3190535at2"/>
<accession>A0A4Y4DKI5</accession>
<evidence type="ECO:0000259" key="4">
    <source>
        <dbReference type="PROSITE" id="PS50977"/>
    </source>
</evidence>
<dbReference type="InterPro" id="IPR009057">
    <property type="entry name" value="Homeodomain-like_sf"/>
</dbReference>
<protein>
    <submittedName>
        <fullName evidence="5">TetR family transcriptional regulator</fullName>
    </submittedName>
</protein>
<dbReference type="GO" id="GO:0003700">
    <property type="term" value="F:DNA-binding transcription factor activity"/>
    <property type="evidence" value="ECO:0007669"/>
    <property type="project" value="TreeGrafter"/>
</dbReference>
<dbReference type="GO" id="GO:0000976">
    <property type="term" value="F:transcription cis-regulatory region binding"/>
    <property type="evidence" value="ECO:0007669"/>
    <property type="project" value="TreeGrafter"/>
</dbReference>
<dbReference type="Gene3D" id="1.10.357.10">
    <property type="entry name" value="Tetracycline Repressor, domain 2"/>
    <property type="match status" value="1"/>
</dbReference>
<reference evidence="5 6" key="1">
    <citation type="submission" date="2019-06" db="EMBL/GenBank/DDBJ databases">
        <title>Whole genome shotgun sequence of Glutamicibacter uratoxydans NBRC 15515.</title>
        <authorList>
            <person name="Hosoyama A."/>
            <person name="Uohara A."/>
            <person name="Ohji S."/>
            <person name="Ichikawa N."/>
        </authorList>
    </citation>
    <scope>NUCLEOTIDE SEQUENCE [LARGE SCALE GENOMIC DNA]</scope>
    <source>
        <strain evidence="5 6">NBRC 15515</strain>
    </source>
</reference>
<dbReference type="PANTHER" id="PTHR30055:SF183">
    <property type="entry name" value="NUCLEOID OCCLUSION FACTOR SLMA"/>
    <property type="match status" value="1"/>
</dbReference>
<keyword evidence="6" id="KW-1185">Reference proteome</keyword>
<evidence type="ECO:0000256" key="3">
    <source>
        <dbReference type="PROSITE-ProRule" id="PRU00335"/>
    </source>
</evidence>
<proteinExistence type="predicted"/>
<dbReference type="InterPro" id="IPR050109">
    <property type="entry name" value="HTH-type_TetR-like_transc_reg"/>
</dbReference>
<dbReference type="Proteomes" id="UP000316612">
    <property type="component" value="Unassembled WGS sequence"/>
</dbReference>
<dbReference type="AlphaFoldDB" id="A0A4Y4DKI5"/>
<dbReference type="PRINTS" id="PR00455">
    <property type="entry name" value="HTHTETR"/>
</dbReference>
<evidence type="ECO:0000313" key="6">
    <source>
        <dbReference type="Proteomes" id="UP000316612"/>
    </source>
</evidence>
<dbReference type="PANTHER" id="PTHR30055">
    <property type="entry name" value="HTH-TYPE TRANSCRIPTIONAL REGULATOR RUTR"/>
    <property type="match status" value="1"/>
</dbReference>
<dbReference type="SUPFAM" id="SSF46689">
    <property type="entry name" value="Homeodomain-like"/>
    <property type="match status" value="1"/>
</dbReference>
<dbReference type="Pfam" id="PF17932">
    <property type="entry name" value="TetR_C_24"/>
    <property type="match status" value="1"/>
</dbReference>
<gene>
    <name evidence="5" type="ORF">AUR04nite_06690</name>
</gene>